<dbReference type="PROSITE" id="PS51375">
    <property type="entry name" value="PPR"/>
    <property type="match status" value="3"/>
</dbReference>
<accession>A0A7I8K066</accession>
<dbReference type="InterPro" id="IPR011990">
    <property type="entry name" value="TPR-like_helical_dom_sf"/>
</dbReference>
<name>A0A7I8K066_SPIIN</name>
<evidence type="ECO:0000313" key="4">
    <source>
        <dbReference type="EMBL" id="CAA7389738.1"/>
    </source>
</evidence>
<dbReference type="InterPro" id="IPR002885">
    <property type="entry name" value="PPR_rpt"/>
</dbReference>
<dbReference type="GO" id="GO:0009451">
    <property type="term" value="P:RNA modification"/>
    <property type="evidence" value="ECO:0007669"/>
    <property type="project" value="InterPro"/>
</dbReference>
<dbReference type="GO" id="GO:0003723">
    <property type="term" value="F:RNA binding"/>
    <property type="evidence" value="ECO:0007669"/>
    <property type="project" value="InterPro"/>
</dbReference>
<keyword evidence="1" id="KW-0677">Repeat</keyword>
<feature type="repeat" description="PPR" evidence="2">
    <location>
        <begin position="198"/>
        <end position="232"/>
    </location>
</feature>
<reference evidence="4" key="1">
    <citation type="submission" date="2020-02" db="EMBL/GenBank/DDBJ databases">
        <authorList>
            <person name="Scholz U."/>
            <person name="Mascher M."/>
            <person name="Fiebig A."/>
        </authorList>
    </citation>
    <scope>NUCLEOTIDE SEQUENCE</scope>
</reference>
<feature type="region of interest" description="Disordered" evidence="3">
    <location>
        <begin position="527"/>
        <end position="555"/>
    </location>
</feature>
<feature type="repeat" description="PPR" evidence="2">
    <location>
        <begin position="400"/>
        <end position="434"/>
    </location>
</feature>
<dbReference type="Gene3D" id="1.25.40.10">
    <property type="entry name" value="Tetratricopeptide repeat domain"/>
    <property type="match status" value="3"/>
</dbReference>
<dbReference type="EMBL" id="LR746264">
    <property type="protein sequence ID" value="CAA7389738.1"/>
    <property type="molecule type" value="Genomic_DNA"/>
</dbReference>
<dbReference type="Pfam" id="PF20431">
    <property type="entry name" value="E_motif"/>
    <property type="match status" value="1"/>
</dbReference>
<dbReference type="InterPro" id="IPR046960">
    <property type="entry name" value="PPR_At4g14850-like_plant"/>
</dbReference>
<dbReference type="AlphaFoldDB" id="A0A7I8K066"/>
<evidence type="ECO:0000256" key="2">
    <source>
        <dbReference type="PROSITE-ProRule" id="PRU00708"/>
    </source>
</evidence>
<dbReference type="InterPro" id="IPR046848">
    <property type="entry name" value="E_motif"/>
</dbReference>
<dbReference type="FunFam" id="1.25.40.10:FF:000073">
    <property type="entry name" value="Pentatricopeptide repeat-containing protein chloroplastic"/>
    <property type="match status" value="2"/>
</dbReference>
<organism evidence="4 5">
    <name type="scientific">Spirodela intermedia</name>
    <name type="common">Intermediate duckweed</name>
    <dbReference type="NCBI Taxonomy" id="51605"/>
    <lineage>
        <taxon>Eukaryota</taxon>
        <taxon>Viridiplantae</taxon>
        <taxon>Streptophyta</taxon>
        <taxon>Embryophyta</taxon>
        <taxon>Tracheophyta</taxon>
        <taxon>Spermatophyta</taxon>
        <taxon>Magnoliopsida</taxon>
        <taxon>Liliopsida</taxon>
        <taxon>Araceae</taxon>
        <taxon>Lemnoideae</taxon>
        <taxon>Spirodela</taxon>
    </lineage>
</organism>
<gene>
    <name evidence="4" type="ORF">SI8410_01001737</name>
</gene>
<dbReference type="NCBIfam" id="TIGR00756">
    <property type="entry name" value="PPR"/>
    <property type="match status" value="3"/>
</dbReference>
<protein>
    <submittedName>
        <fullName evidence="4">Uncharacterized protein</fullName>
    </submittedName>
</protein>
<dbReference type="OrthoDB" id="185373at2759"/>
<dbReference type="Pfam" id="PF13041">
    <property type="entry name" value="PPR_2"/>
    <property type="match status" value="2"/>
</dbReference>
<dbReference type="PANTHER" id="PTHR47926">
    <property type="entry name" value="PENTATRICOPEPTIDE REPEAT-CONTAINING PROTEIN"/>
    <property type="match status" value="1"/>
</dbReference>
<evidence type="ECO:0000256" key="3">
    <source>
        <dbReference type="SAM" id="MobiDB-lite"/>
    </source>
</evidence>
<proteinExistence type="predicted"/>
<evidence type="ECO:0000313" key="5">
    <source>
        <dbReference type="Proteomes" id="UP000663760"/>
    </source>
</evidence>
<feature type="repeat" description="PPR" evidence="2">
    <location>
        <begin position="90"/>
        <end position="124"/>
    </location>
</feature>
<dbReference type="PANTHER" id="PTHR47926:SF342">
    <property type="entry name" value="TETRATRICOPEPTIDE-LIKE HELICAL DOMAIN-CONTAINING PROTEIN-RELATED"/>
    <property type="match status" value="1"/>
</dbReference>
<sequence>MPREPFPLQGGRLLAAPPPPPAACAVKRRLVCFSERNCGHFSGSEQSSPSPLAAVAYDFVRLISASAKSSSPSAAVAVHSTVVKLGLLSNIFITSALVDSYCKSKRMADAHQFFGEMTSRNVMIAAGVSPSPFTVSSVLLAGSSLGYEATGAMVHYVAVKHGFCSNVVVATSLVDMYSKCSVTMADSRKLFDETCERNLVSWTSLITGYSAHQRLEEAMVSLNKMRLAGVAPNEVTFSGLLSSFTGRDGLDSGRQIHSLAIRQGTEADTYVSAALINMYSRCDSSEDYFKLLDADLSGDQVLQNSIISGFPHLGNLAEAIGQFIRMRRGSMDADFYTFASLLWAAGCSSALEEGKQAHALVIRTGCSSSNYVQNGLVAMYARCGAIDDSKRAFSAICSPDLVSWNSIISGFAWHGHARHALELFQRMRSHGVEPDETTYLSYSLLAPMSGLLTRTSGQAESVVNAFPVEPEPSIYRSLLSACKVHGDMQMAARAARRLLELCPHDSSSYVMLSNVFAEMRPWGRFCSAPEADGSQRSQGPRVELGRGMTRRSNSHDVNYVGLMTSVPSRSRCNR</sequence>
<dbReference type="Pfam" id="PF01535">
    <property type="entry name" value="PPR"/>
    <property type="match status" value="1"/>
</dbReference>
<dbReference type="Proteomes" id="UP000663760">
    <property type="component" value="Chromosome 1"/>
</dbReference>
<evidence type="ECO:0000256" key="1">
    <source>
        <dbReference type="ARBA" id="ARBA00022737"/>
    </source>
</evidence>
<keyword evidence="5" id="KW-1185">Reference proteome</keyword>